<dbReference type="SUPFAM" id="SSF48150">
    <property type="entry name" value="DNA-glycosylase"/>
    <property type="match status" value="1"/>
</dbReference>
<keyword evidence="1" id="KW-0326">Glycosidase</keyword>
<dbReference type="Proteomes" id="UP000271426">
    <property type="component" value="Chromosome"/>
</dbReference>
<keyword evidence="1" id="KW-0378">Hydrolase</keyword>
<reference evidence="1 2" key="1">
    <citation type="submission" date="2018-11" db="EMBL/GenBank/DDBJ databases">
        <authorList>
            <person name="Kleinhagauer T."/>
            <person name="Glaeser S.P."/>
            <person name="Spergser J."/>
            <person name="Ruckert C."/>
            <person name="Kaempfer P."/>
            <person name="Busse H.-J."/>
        </authorList>
    </citation>
    <scope>NUCLEOTIDE SEQUENCE [LARGE SCALE GENOMIC DNA]</scope>
    <source>
        <strain evidence="1 2">812CH</strain>
    </source>
</reference>
<name>A0A3G6IRT5_9CORY</name>
<keyword evidence="2" id="KW-1185">Reference proteome</keyword>
<dbReference type="InterPro" id="IPR052891">
    <property type="entry name" value="DNA-3mA_glycosylase"/>
</dbReference>
<dbReference type="OrthoDB" id="9807664at2"/>
<protein>
    <submittedName>
        <fullName evidence="1">DNA-3-methyladenine glycosylase 1</fullName>
        <ecNumber evidence="1">3.2.2.20</ecNumber>
    </submittedName>
</protein>
<dbReference type="RefSeq" id="WP_123959143.1">
    <property type="nucleotide sequence ID" value="NZ_CP033898.1"/>
</dbReference>
<dbReference type="KEGG" id="cpso:CPPEL_00510"/>
<proteinExistence type="predicted"/>
<evidence type="ECO:0000313" key="1">
    <source>
        <dbReference type="EMBL" id="AZA08253.1"/>
    </source>
</evidence>
<dbReference type="EMBL" id="CP033898">
    <property type="protein sequence ID" value="AZA08253.1"/>
    <property type="molecule type" value="Genomic_DNA"/>
</dbReference>
<dbReference type="InterPro" id="IPR011257">
    <property type="entry name" value="DNA_glycosylase"/>
</dbReference>
<dbReference type="EC" id="3.2.2.20" evidence="1"/>
<dbReference type="AlphaFoldDB" id="A0A3G6IRT5"/>
<dbReference type="InterPro" id="IPR005019">
    <property type="entry name" value="Adenine_glyco"/>
</dbReference>
<dbReference type="GO" id="GO:0006284">
    <property type="term" value="P:base-excision repair"/>
    <property type="evidence" value="ECO:0007669"/>
    <property type="project" value="InterPro"/>
</dbReference>
<organism evidence="1 2">
    <name type="scientific">Corynebacterium pseudopelargi</name>
    <dbReference type="NCBI Taxonomy" id="2080757"/>
    <lineage>
        <taxon>Bacteria</taxon>
        <taxon>Bacillati</taxon>
        <taxon>Actinomycetota</taxon>
        <taxon>Actinomycetes</taxon>
        <taxon>Mycobacteriales</taxon>
        <taxon>Corynebacteriaceae</taxon>
        <taxon>Corynebacterium</taxon>
    </lineage>
</organism>
<accession>A0A3G6IRT5</accession>
<dbReference type="PANTHER" id="PTHR30037">
    <property type="entry name" value="DNA-3-METHYLADENINE GLYCOSYLASE 1"/>
    <property type="match status" value="1"/>
</dbReference>
<dbReference type="Pfam" id="PF03352">
    <property type="entry name" value="Adenine_glyco"/>
    <property type="match status" value="1"/>
</dbReference>
<dbReference type="PANTHER" id="PTHR30037:SF4">
    <property type="entry name" value="DNA-3-METHYLADENINE GLYCOSYLASE I"/>
    <property type="match status" value="1"/>
</dbReference>
<sequence length="202" mass="22561">MPATEQHQPAPDLILGEDGRLRPPWAAESLALQHYYDYEWGRPVRSESGMLERLILEGFQAGLSWKTILHKREAFRDRFAHFDPDLLAQFGEGEVAELLQCADIIRNRRKIESAINNARATIALREHGGLVDFLEQFTPAVHQRPRSVAATPSVSEESQAMAKALKRHGFSFVGPTTCYALMQALGMVDDRPVGAAPLLEQS</sequence>
<dbReference type="Gene3D" id="1.10.340.30">
    <property type="entry name" value="Hypothetical protein, domain 2"/>
    <property type="match status" value="1"/>
</dbReference>
<gene>
    <name evidence="1" type="primary">tag</name>
    <name evidence="1" type="ORF">CPPEL_00510</name>
</gene>
<evidence type="ECO:0000313" key="2">
    <source>
        <dbReference type="Proteomes" id="UP000271426"/>
    </source>
</evidence>
<dbReference type="GO" id="GO:0008725">
    <property type="term" value="F:DNA-3-methyladenine glycosylase activity"/>
    <property type="evidence" value="ECO:0007669"/>
    <property type="project" value="UniProtKB-EC"/>
</dbReference>